<feature type="region of interest" description="Disordered" evidence="5">
    <location>
        <begin position="1215"/>
        <end position="1296"/>
    </location>
</feature>
<dbReference type="SUPFAM" id="SSF57903">
    <property type="entry name" value="FYVE/PHD zinc finger"/>
    <property type="match status" value="2"/>
</dbReference>
<evidence type="ECO:0000259" key="6">
    <source>
        <dbReference type="PROSITE" id="PS50016"/>
    </source>
</evidence>
<protein>
    <recommendedName>
        <fullName evidence="9">Protein Jade-1</fullName>
    </recommendedName>
</protein>
<sequence>MSGGRGLRREMAGRPSEGGVSGAGEEPRAAPEGAVDLLAQARKALALRSPFDAEEAGHRAVTLPAGLAAFLAKHTDGRRKHKKAPEGEPGEKPPAPAPVAASTVWDHTEEFFRPLTSADIDLLVPNLPFLETDKKDGPCDAAEVQLSSNTASEKAEAVKEEEQGAEVEKVQLAKAEEEPMEIDEVGTSGDALPEKEEDESSSFSWLLGAKERFILTSERPNKKRKLLGGDAGLEHLLVLPHSHEEASTSCDLCCSQDSTLKTNKLLSCYSCKAAVHQKCYGVHEVPKRSWSCSYCKHLEKDGGDRSSRPCALCPKEGGALKPVESHSGRGGDGSTTKFAHLFCSLWIPEVYVEDIKAMEPVMNIRGVQETRKKLVCNVCKVKHGACVRCSHGTCRTSFHPMCARESKHQMEIWGKFGNENVELRAYCSKHSSSKDISNSKNVKVTGGDDSLAAGPPSAILATRKLPKLRLSRKNNDKSMMHEFTSSSCDENGNLMRNSTDVAAILRKLIDRGKVSVRDIASEIGISSDSLEAALVGETTTFSPGLKLKIIKWLQHSAHMPANVKSPLVPAMTKLHPMINQILFSSTCHQEEQKPETNGKISSASDQNSKEKEELPEPILDDTCKLSDAASPLDFMPGANGNSVKEERNDFSGLQHGEQLIEGFSSFNDGVDHADNAKVLPRASENGYCGDFDCDADQCCFVNLLSILMGPLLILISIHYQILGILDLSAEDEVEGELVYLQARLLDNALAIKHTFEDLMSKIVKNLPQELDAFNSRKWDLILVNQFLREVKEAKKRGRKERRHKEAQAVLAAAAAAAAASSRNSALRKDSNDEIGPTNQESTPKASVGSGRVGLPTASTSRAKDSSRSALNKLSSDKNSGLFQMPDFSKDNALYCGICMRTETVLNRIFVCSSCKVAVHLDCYRCLKNPIGPWKCELCEDMSLRSTSNESDGRDRVSFVAQCRLCGGVSGAFRKTTAGQWVHAFCTEVLEFFFVVVELRFRRGQENLVEGMDTLHMEKDTCCICRQKVGACLKCSYGDCQITFHPSCARGAGLYMNTKCMDSKLQHNAYCSKHSTEQREADIRRYGAEELDSMKQIRVRLEKLRLLCERIIKREKLKRDLVLCSHDILASKRDHVACSVLLRGSFPPGVSSESATTSINNKSYSGTVQRSDDVTVDSTVSGKRTIKFSLHNKDAERHTDDSSTSQLSFKRKLADRSTFAGKQLPHRSTSVASRNSAEDGDKKSKPRKHTLVMTSDEASMQNQRLPKGFAYVPIGSLSKEKVPPDDAVSHEPQEPGG</sequence>
<reference evidence="8" key="1">
    <citation type="submission" date="2020-07" db="EMBL/GenBank/DDBJ databases">
        <authorList>
            <person name="Lin J."/>
        </authorList>
    </citation>
    <scope>NUCLEOTIDE SEQUENCE</scope>
</reference>
<accession>A0A6V7P8U4</accession>
<feature type="compositionally biased region" description="Basic and acidic residues" evidence="5">
    <location>
        <begin position="153"/>
        <end position="167"/>
    </location>
</feature>
<evidence type="ECO:0008006" key="9">
    <source>
        <dbReference type="Google" id="ProtNLM"/>
    </source>
</evidence>
<feature type="domain" description="PHD-type" evidence="6">
    <location>
        <begin position="247"/>
        <end position="298"/>
    </location>
</feature>
<dbReference type="GO" id="GO:0006357">
    <property type="term" value="P:regulation of transcription by RNA polymerase II"/>
    <property type="evidence" value="ECO:0007669"/>
    <property type="project" value="TreeGrafter"/>
</dbReference>
<feature type="compositionally biased region" description="Polar residues" evidence="5">
    <location>
        <begin position="1225"/>
        <end position="1234"/>
    </location>
</feature>
<feature type="region of interest" description="Disordered" evidence="5">
    <location>
        <begin position="146"/>
        <end position="167"/>
    </location>
</feature>
<dbReference type="PANTHER" id="PTHR13793:SF107">
    <property type="entry name" value="BROMODOMAIN-CONTAINING PROTEIN HOMOLOG"/>
    <property type="match status" value="1"/>
</dbReference>
<evidence type="ECO:0000313" key="8">
    <source>
        <dbReference type="EMBL" id="CAD1827114.1"/>
    </source>
</evidence>
<dbReference type="PANTHER" id="PTHR13793">
    <property type="entry name" value="PHD FINGER PROTEINS"/>
    <property type="match status" value="1"/>
</dbReference>
<dbReference type="CDD" id="cd15489">
    <property type="entry name" value="PHD_SF"/>
    <property type="match status" value="1"/>
</dbReference>
<dbReference type="Pfam" id="PF13832">
    <property type="entry name" value="zf-HC5HC2H_2"/>
    <property type="match status" value="2"/>
</dbReference>
<dbReference type="InterPro" id="IPR011011">
    <property type="entry name" value="Znf_FYVE_PHD"/>
</dbReference>
<dbReference type="EMBL" id="LR862146">
    <property type="protein sequence ID" value="CAD1827114.1"/>
    <property type="molecule type" value="Genomic_DNA"/>
</dbReference>
<feature type="region of interest" description="Disordered" evidence="5">
    <location>
        <begin position="1148"/>
        <end position="1175"/>
    </location>
</feature>
<organism evidence="8">
    <name type="scientific">Ananas comosus var. bracteatus</name>
    <name type="common">red pineapple</name>
    <dbReference type="NCBI Taxonomy" id="296719"/>
    <lineage>
        <taxon>Eukaryota</taxon>
        <taxon>Viridiplantae</taxon>
        <taxon>Streptophyta</taxon>
        <taxon>Embryophyta</taxon>
        <taxon>Tracheophyta</taxon>
        <taxon>Spermatophyta</taxon>
        <taxon>Magnoliopsida</taxon>
        <taxon>Liliopsida</taxon>
        <taxon>Poales</taxon>
        <taxon>Bromeliaceae</taxon>
        <taxon>Bromelioideae</taxon>
        <taxon>Ananas</taxon>
    </lineage>
</organism>
<dbReference type="Pfam" id="PF13831">
    <property type="entry name" value="PHD_2"/>
    <property type="match status" value="2"/>
</dbReference>
<dbReference type="InterPro" id="IPR013083">
    <property type="entry name" value="Znf_RING/FYVE/PHD"/>
</dbReference>
<gene>
    <name evidence="8" type="ORF">CB5_LOCUS10325</name>
</gene>
<feature type="compositionally biased region" description="Polar residues" evidence="5">
    <location>
        <begin position="1251"/>
        <end position="1263"/>
    </location>
</feature>
<evidence type="ECO:0000256" key="5">
    <source>
        <dbReference type="SAM" id="MobiDB-lite"/>
    </source>
</evidence>
<dbReference type="PROSITE" id="PS50016">
    <property type="entry name" value="ZF_PHD_2"/>
    <property type="match status" value="2"/>
</dbReference>
<evidence type="ECO:0000259" key="7">
    <source>
        <dbReference type="PROSITE" id="PS51805"/>
    </source>
</evidence>
<evidence type="ECO:0000256" key="2">
    <source>
        <dbReference type="ARBA" id="ARBA00022771"/>
    </source>
</evidence>
<dbReference type="SMART" id="SM00249">
    <property type="entry name" value="PHD"/>
    <property type="match status" value="4"/>
</dbReference>
<feature type="compositionally biased region" description="Polar residues" evidence="5">
    <location>
        <begin position="1150"/>
        <end position="1168"/>
    </location>
</feature>
<dbReference type="Gene3D" id="3.30.40.10">
    <property type="entry name" value="Zinc/RING finger domain, C3HC4 (zinc finger)"/>
    <property type="match status" value="4"/>
</dbReference>
<feature type="region of interest" description="Disordered" evidence="5">
    <location>
        <begin position="821"/>
        <end position="871"/>
    </location>
</feature>
<dbReference type="InterPro" id="IPR001965">
    <property type="entry name" value="Znf_PHD"/>
</dbReference>
<dbReference type="InterPro" id="IPR019787">
    <property type="entry name" value="Znf_PHD-finger"/>
</dbReference>
<dbReference type="CDD" id="cd15571">
    <property type="entry name" value="ePHD"/>
    <property type="match status" value="1"/>
</dbReference>
<dbReference type="InterPro" id="IPR034732">
    <property type="entry name" value="EPHD"/>
</dbReference>
<dbReference type="PROSITE" id="PS01359">
    <property type="entry name" value="ZF_PHD_1"/>
    <property type="match status" value="2"/>
</dbReference>
<evidence type="ECO:0000256" key="3">
    <source>
        <dbReference type="ARBA" id="ARBA00022833"/>
    </source>
</evidence>
<feature type="domain" description="PHD-type" evidence="6">
    <location>
        <begin position="892"/>
        <end position="941"/>
    </location>
</feature>
<feature type="region of interest" description="Disordered" evidence="5">
    <location>
        <begin position="178"/>
        <end position="197"/>
    </location>
</feature>
<evidence type="ECO:0000256" key="4">
    <source>
        <dbReference type="PROSITE-ProRule" id="PRU00146"/>
    </source>
</evidence>
<feature type="domain" description="PHD-type" evidence="7">
    <location>
        <begin position="959"/>
        <end position="1074"/>
    </location>
</feature>
<feature type="region of interest" description="Disordered" evidence="5">
    <location>
        <begin position="72"/>
        <end position="101"/>
    </location>
</feature>
<dbReference type="InterPro" id="IPR050701">
    <property type="entry name" value="Histone_Mod_Regulator"/>
</dbReference>
<dbReference type="GO" id="GO:0008270">
    <property type="term" value="F:zinc ion binding"/>
    <property type="evidence" value="ECO:0007669"/>
    <property type="project" value="UniProtKB-KW"/>
</dbReference>
<dbReference type="InterPro" id="IPR019786">
    <property type="entry name" value="Zinc_finger_PHD-type_CS"/>
</dbReference>
<keyword evidence="2 4" id="KW-0863">Zinc-finger</keyword>
<dbReference type="PROSITE" id="PS51805">
    <property type="entry name" value="EPHD"/>
    <property type="match status" value="2"/>
</dbReference>
<feature type="region of interest" description="Disordered" evidence="5">
    <location>
        <begin position="587"/>
        <end position="617"/>
    </location>
</feature>
<feature type="compositionally biased region" description="Basic and acidic residues" evidence="5">
    <location>
        <begin position="1277"/>
        <end position="1296"/>
    </location>
</feature>
<keyword evidence="1" id="KW-0479">Metal-binding</keyword>
<evidence type="ECO:0000256" key="1">
    <source>
        <dbReference type="ARBA" id="ARBA00022723"/>
    </source>
</evidence>
<keyword evidence="3" id="KW-0862">Zinc</keyword>
<feature type="domain" description="PHD-type" evidence="7">
    <location>
        <begin position="307"/>
        <end position="431"/>
    </location>
</feature>
<proteinExistence type="predicted"/>
<name>A0A6V7P8U4_ANACO</name>
<feature type="region of interest" description="Disordered" evidence="5">
    <location>
        <begin position="1"/>
        <end position="33"/>
    </location>
</feature>